<comment type="subcellular location">
    <subcellularLocation>
        <location evidence="1">Cell outer membrane</location>
        <topology evidence="1">Multi-pass membrane protein</topology>
    </subcellularLocation>
</comment>
<proteinExistence type="inferred from homology"/>
<dbReference type="GO" id="GO:0030247">
    <property type="term" value="F:polysaccharide binding"/>
    <property type="evidence" value="ECO:0007669"/>
    <property type="project" value="UniProtKB-ARBA"/>
</dbReference>
<dbReference type="Gene3D" id="1.20.5.340">
    <property type="match status" value="1"/>
</dbReference>
<evidence type="ECO:0000256" key="5">
    <source>
        <dbReference type="ARBA" id="ARBA00022729"/>
    </source>
</evidence>
<dbReference type="GO" id="GO:0015288">
    <property type="term" value="F:porin activity"/>
    <property type="evidence" value="ECO:0007669"/>
    <property type="project" value="UniProtKB-ARBA"/>
</dbReference>
<dbReference type="InterPro" id="IPR006665">
    <property type="entry name" value="OmpA-like"/>
</dbReference>
<dbReference type="AlphaFoldDB" id="A0A139KMH5"/>
<dbReference type="EMBL" id="FMYE01000062">
    <property type="protein sequence ID" value="SDB79136.1"/>
    <property type="molecule type" value="Genomic_DNA"/>
</dbReference>
<evidence type="ECO:0000256" key="4">
    <source>
        <dbReference type="ARBA" id="ARBA00022692"/>
    </source>
</evidence>
<evidence type="ECO:0000256" key="1">
    <source>
        <dbReference type="ARBA" id="ARBA00004571"/>
    </source>
</evidence>
<comment type="function">
    <text evidence="9">May have porin activity and function in peptidoglycan binding.</text>
</comment>
<reference evidence="10 11" key="1">
    <citation type="submission" date="2016-10" db="EMBL/GenBank/DDBJ databases">
        <authorList>
            <person name="de Groot N.N."/>
        </authorList>
    </citation>
    <scope>NUCLEOTIDE SEQUENCE [LARGE SCALE GENOMIC DNA]</scope>
    <source>
        <strain evidence="10 11">NLAE-zl-C500</strain>
    </source>
</reference>
<evidence type="ECO:0000256" key="7">
    <source>
        <dbReference type="ARBA" id="ARBA00023237"/>
    </source>
</evidence>
<dbReference type="PROSITE" id="PS51123">
    <property type="entry name" value="OMPA_2"/>
    <property type="match status" value="1"/>
</dbReference>
<dbReference type="STRING" id="28116.Bovatus_01429"/>
<evidence type="ECO:0000256" key="8">
    <source>
        <dbReference type="ARBA" id="ARBA00023283"/>
    </source>
</evidence>
<keyword evidence="8" id="KW-0873">Pyrrolidone carboxylic acid</keyword>
<evidence type="ECO:0000256" key="6">
    <source>
        <dbReference type="ARBA" id="ARBA00023157"/>
    </source>
</evidence>
<organism evidence="10 11">
    <name type="scientific">Bacteroides ovatus</name>
    <dbReference type="NCBI Taxonomy" id="28116"/>
    <lineage>
        <taxon>Bacteria</taxon>
        <taxon>Pseudomonadati</taxon>
        <taxon>Bacteroidota</taxon>
        <taxon>Bacteroidia</taxon>
        <taxon>Bacteroidales</taxon>
        <taxon>Bacteroidaceae</taxon>
        <taxon>Bacteroides</taxon>
    </lineage>
</organism>
<keyword evidence="5" id="KW-0732">Signal</keyword>
<dbReference type="InterPro" id="IPR036737">
    <property type="entry name" value="OmpA-like_sf"/>
</dbReference>
<dbReference type="PANTHER" id="PTHR30329:SF21">
    <property type="entry name" value="LIPOPROTEIN YIAD-RELATED"/>
    <property type="match status" value="1"/>
</dbReference>
<dbReference type="SUPFAM" id="SSF103088">
    <property type="entry name" value="OmpA-like"/>
    <property type="match status" value="1"/>
</dbReference>
<evidence type="ECO:0000256" key="2">
    <source>
        <dbReference type="ARBA" id="ARBA00009961"/>
    </source>
</evidence>
<dbReference type="Proteomes" id="UP000183670">
    <property type="component" value="Unassembled WGS sequence"/>
</dbReference>
<evidence type="ECO:0000313" key="10">
    <source>
        <dbReference type="EMBL" id="SDB79136.1"/>
    </source>
</evidence>
<dbReference type="InterPro" id="IPR050330">
    <property type="entry name" value="Bact_OuterMem_StrucFunc"/>
</dbReference>
<evidence type="ECO:0000313" key="11">
    <source>
        <dbReference type="Proteomes" id="UP000183670"/>
    </source>
</evidence>
<dbReference type="FunFam" id="3.30.1330.60:FF:000006">
    <property type="entry name" value="Outer membrane protein OmpA"/>
    <property type="match status" value="1"/>
</dbReference>
<protein>
    <submittedName>
        <fullName evidence="10">OmpA family protein</fullName>
    </submittedName>
</protein>
<dbReference type="PATRIC" id="fig|28116.10.peg.5053"/>
<dbReference type="PANTHER" id="PTHR30329">
    <property type="entry name" value="STATOR ELEMENT OF FLAGELLAR MOTOR COMPLEX"/>
    <property type="match status" value="1"/>
</dbReference>
<comment type="similarity">
    <text evidence="2">Belongs to the outer membrane OOP (TC 1.B.6) superfamily.</text>
</comment>
<keyword evidence="6" id="KW-1015">Disulfide bond</keyword>
<dbReference type="KEGG" id="boa:Bovatus_01429"/>
<dbReference type="Pfam" id="PF00691">
    <property type="entry name" value="OmpA"/>
    <property type="match status" value="1"/>
</dbReference>
<keyword evidence="4" id="KW-0812">Transmembrane</keyword>
<name>A0A139KMH5_BACOV</name>
<evidence type="ECO:0000256" key="9">
    <source>
        <dbReference type="ARBA" id="ARBA00057459"/>
    </source>
</evidence>
<dbReference type="Gene3D" id="3.30.1330.60">
    <property type="entry name" value="OmpA-like domain"/>
    <property type="match status" value="1"/>
</dbReference>
<keyword evidence="3" id="KW-0472">Membrane</keyword>
<gene>
    <name evidence="10" type="ORF">SAMN05192581_106217</name>
</gene>
<sequence>MNKQYISNDLADKTLHLKLMNMRKSIILLAFILGGFTVANAQSVVEGTKLTDNWSVGVNAGGVTPLTHSAFFKGMRPTFGVGVSKQLTPIFGLGFQGMGYINTTSSKTAFDASDVSVLGKVNLMNLFASYTGEPRLFEVEAVAGMGWLHYYVNGDGDQNSWSTRLGLNFNFNLGESKAWTLGIKPAIVYDMQGTYPETKSRFNANNAGFELTAGLTYHFKTSNGTHHFAKVRVYNQAEIDGLNSSINALRADVNNKDGEISNANQRINGLQEELEACRTKVVPVETVVKTARVPESIITFRQGKSSVDASQLPNVERVASYLKKYADSKVVIKGYASPEGSVEVNARIAAARAEAVKTILVNKYKISASRITAEGQGVGDMFTEPDWNRVSICTIED</sequence>
<dbReference type="GO" id="GO:0009279">
    <property type="term" value="C:cell outer membrane"/>
    <property type="evidence" value="ECO:0007669"/>
    <property type="project" value="UniProtKB-SubCell"/>
</dbReference>
<keyword evidence="7" id="KW-0998">Cell outer membrane</keyword>
<evidence type="ECO:0000256" key="3">
    <source>
        <dbReference type="ARBA" id="ARBA00022452"/>
    </source>
</evidence>
<keyword evidence="3" id="KW-1134">Transmembrane beta strand</keyword>
<accession>A0A139KMH5</accession>